<keyword evidence="2" id="KW-1185">Reference proteome</keyword>
<dbReference type="HOGENOM" id="CLU_1421603_0_0_1"/>
<dbReference type="EMBL" id="KL197724">
    <property type="protein sequence ID" value="KDQ55843.1"/>
    <property type="molecule type" value="Genomic_DNA"/>
</dbReference>
<evidence type="ECO:0000313" key="1">
    <source>
        <dbReference type="EMBL" id="KDQ55843.1"/>
    </source>
</evidence>
<accession>A0A067PLQ7</accession>
<dbReference type="AlphaFoldDB" id="A0A067PLQ7"/>
<proteinExistence type="predicted"/>
<dbReference type="Proteomes" id="UP000027265">
    <property type="component" value="Unassembled WGS sequence"/>
</dbReference>
<evidence type="ECO:0008006" key="3">
    <source>
        <dbReference type="Google" id="ProtNLM"/>
    </source>
</evidence>
<dbReference type="InParanoid" id="A0A067PLQ7"/>
<organism evidence="1 2">
    <name type="scientific">Jaapia argillacea MUCL 33604</name>
    <dbReference type="NCBI Taxonomy" id="933084"/>
    <lineage>
        <taxon>Eukaryota</taxon>
        <taxon>Fungi</taxon>
        <taxon>Dikarya</taxon>
        <taxon>Basidiomycota</taxon>
        <taxon>Agaricomycotina</taxon>
        <taxon>Agaricomycetes</taxon>
        <taxon>Agaricomycetidae</taxon>
        <taxon>Jaapiales</taxon>
        <taxon>Jaapiaceae</taxon>
        <taxon>Jaapia</taxon>
    </lineage>
</organism>
<sequence>MAQQSQEEITKLFALQFNRVRETLHDGEPRDTDFRDLWNRILYTLFPLSSHFLSRLQRIFSHHGESIRYTLSRDERGCLRHLAIVDIKPVGAPFEESSEKLKAYMKDLVGTKDNNPAGDKWSNAIWGVQTVGSWWRVYRVEKEPGIEVGTPDLIMDWKENFTSPKSLTSMLSMRDQILTWVHNGELINDNI</sequence>
<reference evidence="2" key="1">
    <citation type="journal article" date="2014" name="Proc. Natl. Acad. Sci. U.S.A.">
        <title>Extensive sampling of basidiomycete genomes demonstrates inadequacy of the white-rot/brown-rot paradigm for wood decay fungi.</title>
        <authorList>
            <person name="Riley R."/>
            <person name="Salamov A.A."/>
            <person name="Brown D.W."/>
            <person name="Nagy L.G."/>
            <person name="Floudas D."/>
            <person name="Held B.W."/>
            <person name="Levasseur A."/>
            <person name="Lombard V."/>
            <person name="Morin E."/>
            <person name="Otillar R."/>
            <person name="Lindquist E.A."/>
            <person name="Sun H."/>
            <person name="LaButti K.M."/>
            <person name="Schmutz J."/>
            <person name="Jabbour D."/>
            <person name="Luo H."/>
            <person name="Baker S.E."/>
            <person name="Pisabarro A.G."/>
            <person name="Walton J.D."/>
            <person name="Blanchette R.A."/>
            <person name="Henrissat B."/>
            <person name="Martin F."/>
            <person name="Cullen D."/>
            <person name="Hibbett D.S."/>
            <person name="Grigoriev I.V."/>
        </authorList>
    </citation>
    <scope>NUCLEOTIDE SEQUENCE [LARGE SCALE GENOMIC DNA]</scope>
    <source>
        <strain evidence="2">MUCL 33604</strain>
    </source>
</reference>
<protein>
    <recommendedName>
        <fullName evidence="3">Fungal-type protein kinase domain-containing protein</fullName>
    </recommendedName>
</protein>
<name>A0A067PLQ7_9AGAM</name>
<evidence type="ECO:0000313" key="2">
    <source>
        <dbReference type="Proteomes" id="UP000027265"/>
    </source>
</evidence>
<gene>
    <name evidence="1" type="ORF">JAAARDRAFT_37266</name>
</gene>